<keyword evidence="1" id="KW-1133">Transmembrane helix</keyword>
<comment type="caution">
    <text evidence="2">The sequence shown here is derived from an EMBL/GenBank/DDBJ whole genome shotgun (WGS) entry which is preliminary data.</text>
</comment>
<reference evidence="2 3" key="1">
    <citation type="submission" date="2019-05" db="EMBL/GenBank/DDBJ databases">
        <title>Another draft genome of Portunus trituberculatus and its Hox gene families provides insights of decapod evolution.</title>
        <authorList>
            <person name="Jeong J.-H."/>
            <person name="Song I."/>
            <person name="Kim S."/>
            <person name="Choi T."/>
            <person name="Kim D."/>
            <person name="Ryu S."/>
            <person name="Kim W."/>
        </authorList>
    </citation>
    <scope>NUCLEOTIDE SEQUENCE [LARGE SCALE GENOMIC DNA]</scope>
    <source>
        <tissue evidence="2">Muscle</tissue>
    </source>
</reference>
<dbReference type="AlphaFoldDB" id="A0A5B7FRY1"/>
<evidence type="ECO:0000313" key="3">
    <source>
        <dbReference type="Proteomes" id="UP000324222"/>
    </source>
</evidence>
<dbReference type="Proteomes" id="UP000324222">
    <property type="component" value="Unassembled WGS sequence"/>
</dbReference>
<keyword evidence="1" id="KW-0472">Membrane</keyword>
<organism evidence="2 3">
    <name type="scientific">Portunus trituberculatus</name>
    <name type="common">Swimming crab</name>
    <name type="synonym">Neptunus trituberculatus</name>
    <dbReference type="NCBI Taxonomy" id="210409"/>
    <lineage>
        <taxon>Eukaryota</taxon>
        <taxon>Metazoa</taxon>
        <taxon>Ecdysozoa</taxon>
        <taxon>Arthropoda</taxon>
        <taxon>Crustacea</taxon>
        <taxon>Multicrustacea</taxon>
        <taxon>Malacostraca</taxon>
        <taxon>Eumalacostraca</taxon>
        <taxon>Eucarida</taxon>
        <taxon>Decapoda</taxon>
        <taxon>Pleocyemata</taxon>
        <taxon>Brachyura</taxon>
        <taxon>Eubrachyura</taxon>
        <taxon>Portunoidea</taxon>
        <taxon>Portunidae</taxon>
        <taxon>Portuninae</taxon>
        <taxon>Portunus</taxon>
    </lineage>
</organism>
<evidence type="ECO:0000256" key="1">
    <source>
        <dbReference type="SAM" id="Phobius"/>
    </source>
</evidence>
<dbReference type="EMBL" id="VSRR010008194">
    <property type="protein sequence ID" value="MPC48266.1"/>
    <property type="molecule type" value="Genomic_DNA"/>
</dbReference>
<feature type="transmembrane region" description="Helical" evidence="1">
    <location>
        <begin position="53"/>
        <end position="77"/>
    </location>
</feature>
<accession>A0A5B7FRY1</accession>
<gene>
    <name evidence="2" type="ORF">E2C01_042034</name>
</gene>
<keyword evidence="3" id="KW-1185">Reference proteome</keyword>
<keyword evidence="1" id="KW-0812">Transmembrane</keyword>
<sequence length="80" mass="8583">MIALPSFLPSFLSSLGSRRFTTRRSLPQLSAPQRPPSLATSLNLRLTQEGEGVVVAVAILVVVGVSQIHGFISLILVSRQ</sequence>
<name>A0A5B7FRY1_PORTR</name>
<protein>
    <submittedName>
        <fullName evidence="2">Uncharacterized protein</fullName>
    </submittedName>
</protein>
<proteinExistence type="predicted"/>
<evidence type="ECO:0000313" key="2">
    <source>
        <dbReference type="EMBL" id="MPC48266.1"/>
    </source>
</evidence>